<dbReference type="InterPro" id="IPR026466">
    <property type="entry name" value="Fim_isopep_form_D2_dom"/>
</dbReference>
<evidence type="ECO:0000313" key="2">
    <source>
        <dbReference type="EMBL" id="NDJ16913.1"/>
    </source>
</evidence>
<organism evidence="2 3">
    <name type="scientific">Myxacorys almedinensis A</name>
    <dbReference type="NCBI Taxonomy" id="2690445"/>
    <lineage>
        <taxon>Bacteria</taxon>
        <taxon>Bacillati</taxon>
        <taxon>Cyanobacteriota</taxon>
        <taxon>Cyanophyceae</taxon>
        <taxon>Leptolyngbyales</taxon>
        <taxon>Leptolyngbyaceae</taxon>
        <taxon>Myxacorys</taxon>
        <taxon>Myxacorys almedinensis</taxon>
    </lineage>
</organism>
<dbReference type="NCBIfam" id="TIGR01451">
    <property type="entry name" value="B_ant_repeat"/>
    <property type="match status" value="2"/>
</dbReference>
<sequence>MTMKQAKKAPTPSPLSRNLLAGAIALCGLGIWQQSAIAEGSRELVKNGGNRPYTEWRTNSTAGLVRRTVLKVYANAGEVINLGSSGVDVGSGNILLFDEIDNVNTSTPKLNCKTAQPGKGILNTRAKEIAGPLPVTGGYDPCVYTAPTSGVYQVVFYGPAGASSTANASIGNADSVIDTPLIGTNQRSSVSLWDITVRSNAASTVDLNGRVFADYVALFMGANNRFLKSELFILTQDGYRYSTNLGVGTGLDPNGFIFFSSSQGLLDSTGNLLYRSGRGTSNAMPVPLIGGVSIQPPVHRLFFNSPDNTAVIGLGVPTTAIAPAPASNFLFTGGTGGSGNQTPESVGGTFSFDAPQSGSYQIIIDTNNNGTYSVADGDRVLEGKTNSGFNTVAWDGTNGDGSVLPPRPGNAAYAARIILKGGEYHFPLIDAESGKDGFRIQMLNPPGAFSTGATATTVYFDERDYTTNGTPVTLGCSSPTVPICDGRAGVDSASGAHKFGTNTNNENDYGDQKVLDTWIYFPSSTVIAPLVITSTTTANVQGKKSVRFLTDTDSNNQVTVGDQVEYTITYSNLTPAATSDATSFVINDALPSQLTFASAAIVSQTTGNTITLNPSYAGSGALTNPGTLRQGDTITLKIVATINADNGGSAIANQASATFSTPDNPGATVGTVVTDADAAGATTNPPPVGSPFFQLVDDGVNSGNDPTNTADDDPTLITVVPPPPPSSLTADKSVALVDDRDNSGGTTPLASQTATPGDILEYTIALNNTSTAIAANNVVLTDAIPANTTYVPGTLQISAGANSGTKTDASGDDQAEISGSQITFRLGTGANATAGGTLGTTAPDNSATVKFRVQINDPLPNGITTVSNQAIASSTGVTNVNSNDPSTPAPADPTVTKISPRLRLVKRITGIRKAGSPTTTAVGGYNDLATDPNDNAPGWFGGSNSYLLGAITGAQIPTPTPGIPTPNDEVEYTIYFLSDGAGTAQDAAICDFVPVNQRYVSGSMQLNFNGATSAIADGVGTGPGSGFYTASFPTSCQGTNNSNGAAYFQIGNVPSVNETPTSSYGFIRFRATID</sequence>
<dbReference type="PANTHER" id="PTHR34819:SF3">
    <property type="entry name" value="CELL SURFACE PROTEIN"/>
    <property type="match status" value="1"/>
</dbReference>
<dbReference type="NCBIfam" id="TIGR04226">
    <property type="entry name" value="RrgB_K2N_iso_D2"/>
    <property type="match status" value="1"/>
</dbReference>
<dbReference type="InterPro" id="IPR001434">
    <property type="entry name" value="OmcB-like_DUF11"/>
</dbReference>
<dbReference type="InterPro" id="IPR008966">
    <property type="entry name" value="Adhesion_dom_sf"/>
</dbReference>
<dbReference type="Pfam" id="PF01345">
    <property type="entry name" value="DUF11"/>
    <property type="match status" value="1"/>
</dbReference>
<accession>A0A8J7Z2F5</accession>
<comment type="caution">
    <text evidence="2">The sequence shown here is derived from an EMBL/GenBank/DDBJ whole genome shotgun (WGS) entry which is preliminary data.</text>
</comment>
<protein>
    <submittedName>
        <fullName evidence="2">DUF11 domain-containing protein</fullName>
    </submittedName>
</protein>
<dbReference type="Gene3D" id="2.60.40.740">
    <property type="match status" value="2"/>
</dbReference>
<evidence type="ECO:0000259" key="1">
    <source>
        <dbReference type="Pfam" id="PF01345"/>
    </source>
</evidence>
<dbReference type="SUPFAM" id="SSF49401">
    <property type="entry name" value="Bacterial adhesins"/>
    <property type="match status" value="1"/>
</dbReference>
<dbReference type="RefSeq" id="WP_162422415.1">
    <property type="nucleotide sequence ID" value="NZ_WVIE01000005.1"/>
</dbReference>
<name>A0A8J7Z2F5_9CYAN</name>
<dbReference type="Proteomes" id="UP000646053">
    <property type="component" value="Unassembled WGS sequence"/>
</dbReference>
<proteinExistence type="predicted"/>
<dbReference type="EMBL" id="WVIE01000005">
    <property type="protein sequence ID" value="NDJ16913.1"/>
    <property type="molecule type" value="Genomic_DNA"/>
</dbReference>
<keyword evidence="3" id="KW-1185">Reference proteome</keyword>
<reference evidence="2" key="1">
    <citation type="submission" date="2019-12" db="EMBL/GenBank/DDBJ databases">
        <title>High-Quality draft genome sequences of three cyanobacteria isolated from the limestone walls of the Old Cathedral of Coimbra.</title>
        <authorList>
            <person name="Tiago I."/>
            <person name="Soares F."/>
            <person name="Portugal A."/>
        </authorList>
    </citation>
    <scope>NUCLEOTIDE SEQUENCE</scope>
    <source>
        <strain evidence="2">A</strain>
    </source>
</reference>
<dbReference type="AlphaFoldDB" id="A0A8J7Z2F5"/>
<evidence type="ECO:0000313" key="3">
    <source>
        <dbReference type="Proteomes" id="UP000646053"/>
    </source>
</evidence>
<dbReference type="InterPro" id="IPR051172">
    <property type="entry name" value="Chlamydia_OmcB"/>
</dbReference>
<gene>
    <name evidence="2" type="ORF">GS601_06360</name>
</gene>
<feature type="domain" description="DUF11" evidence="1">
    <location>
        <begin position="550"/>
        <end position="664"/>
    </location>
</feature>
<dbReference type="PANTHER" id="PTHR34819">
    <property type="entry name" value="LARGE CYSTEINE-RICH PERIPLASMIC PROTEIN OMCB"/>
    <property type="match status" value="1"/>
</dbReference>
<dbReference type="InterPro" id="IPR047589">
    <property type="entry name" value="DUF11_rpt"/>
</dbReference>